<keyword evidence="2" id="KW-1185">Reference proteome</keyword>
<proteinExistence type="predicted"/>
<accession>A0ABN7ACR2</accession>
<evidence type="ECO:0000313" key="1">
    <source>
        <dbReference type="EMBL" id="BES90065.1"/>
    </source>
</evidence>
<name>A0ABN7ACR2_9HEMI</name>
<protein>
    <submittedName>
        <fullName evidence="1">Uncharacterized protein</fullName>
    </submittedName>
</protein>
<dbReference type="Proteomes" id="UP001307889">
    <property type="component" value="Chromosome 2"/>
</dbReference>
<reference evidence="1 2" key="1">
    <citation type="submission" date="2023-09" db="EMBL/GenBank/DDBJ databases">
        <title>Nesidiocoris tenuis whole genome shotgun sequence.</title>
        <authorList>
            <person name="Shibata T."/>
            <person name="Shimoda M."/>
            <person name="Kobayashi T."/>
            <person name="Uehara T."/>
        </authorList>
    </citation>
    <scope>NUCLEOTIDE SEQUENCE [LARGE SCALE GENOMIC DNA]</scope>
    <source>
        <strain evidence="1 2">Japan</strain>
    </source>
</reference>
<dbReference type="EMBL" id="AP028910">
    <property type="protein sequence ID" value="BES90065.1"/>
    <property type="molecule type" value="Genomic_DNA"/>
</dbReference>
<gene>
    <name evidence="1" type="ORF">NTJ_02872</name>
</gene>
<organism evidence="1 2">
    <name type="scientific">Nesidiocoris tenuis</name>
    <dbReference type="NCBI Taxonomy" id="355587"/>
    <lineage>
        <taxon>Eukaryota</taxon>
        <taxon>Metazoa</taxon>
        <taxon>Ecdysozoa</taxon>
        <taxon>Arthropoda</taxon>
        <taxon>Hexapoda</taxon>
        <taxon>Insecta</taxon>
        <taxon>Pterygota</taxon>
        <taxon>Neoptera</taxon>
        <taxon>Paraneoptera</taxon>
        <taxon>Hemiptera</taxon>
        <taxon>Heteroptera</taxon>
        <taxon>Panheteroptera</taxon>
        <taxon>Cimicomorpha</taxon>
        <taxon>Miridae</taxon>
        <taxon>Dicyphina</taxon>
        <taxon>Nesidiocoris</taxon>
    </lineage>
</organism>
<evidence type="ECO:0000313" key="2">
    <source>
        <dbReference type="Proteomes" id="UP001307889"/>
    </source>
</evidence>
<sequence length="205" mass="22853">MATDPSLEISIIFQFTTFALYRRAVTDNRHDDVERETRGGVTIVIIPADQGQGTDGPFVSGVIGRAPVFEIERPWRAERHNTKGQKRIGRLIAGPIKRARGKRARGAERKRPFLAVASVSCSDAPPAGQRYRSRRRVRRRYHCSPFIDDFPYRPTTGGSSPVPCRASPLRLVFRTRASSLFAPSNPSVTRSSAVISTPIIINKRL</sequence>